<feature type="chain" id="PRO_5011263417" description="Lipoprotein" evidence="1">
    <location>
        <begin position="20"/>
        <end position="99"/>
    </location>
</feature>
<dbReference type="PROSITE" id="PS51257">
    <property type="entry name" value="PROKAR_LIPOPROTEIN"/>
    <property type="match status" value="1"/>
</dbReference>
<organism evidence="2 3">
    <name type="scientific">Gilliamella apis</name>
    <dbReference type="NCBI Taxonomy" id="1970738"/>
    <lineage>
        <taxon>Bacteria</taxon>
        <taxon>Pseudomonadati</taxon>
        <taxon>Pseudomonadota</taxon>
        <taxon>Gammaproteobacteria</taxon>
        <taxon>Orbales</taxon>
        <taxon>Orbaceae</taxon>
        <taxon>Gilliamella</taxon>
    </lineage>
</organism>
<keyword evidence="1" id="KW-0732">Signal</keyword>
<evidence type="ECO:0000313" key="3">
    <source>
        <dbReference type="Proteomes" id="UP000194968"/>
    </source>
</evidence>
<evidence type="ECO:0000256" key="1">
    <source>
        <dbReference type="SAM" id="SignalP"/>
    </source>
</evidence>
<feature type="signal peptide" evidence="1">
    <location>
        <begin position="1"/>
        <end position="19"/>
    </location>
</feature>
<accession>A0A242P8A7</accession>
<sequence>MFKKLLAVSLLSFALIGCGGGDAPKIDFTTQETFTSSVKTASEKLSDNDKIAFARAIVKATTAAATNPANAGDEAKVTADLKSKLNGKTAKEIISEFDK</sequence>
<dbReference type="EMBL" id="NASK01000078">
    <property type="protein sequence ID" value="OTQ51509.1"/>
    <property type="molecule type" value="Genomic_DNA"/>
</dbReference>
<dbReference type="OrthoDB" id="7068151at2"/>
<comment type="caution">
    <text evidence="2">The sequence shown here is derived from an EMBL/GenBank/DDBJ whole genome shotgun (WGS) entry which is preliminary data.</text>
</comment>
<name>A0A242P8A7_9GAMM</name>
<dbReference type="RefSeq" id="WP_065578899.1">
    <property type="nucleotide sequence ID" value="NZ_CAMLFL010000007.1"/>
</dbReference>
<accession>A0A242NW79</accession>
<proteinExistence type="predicted"/>
<dbReference type="InterPro" id="IPR046516">
    <property type="entry name" value="DUF6694"/>
</dbReference>
<gene>
    <name evidence="2" type="ORF">B6D06_02650</name>
</gene>
<dbReference type="Pfam" id="PF20404">
    <property type="entry name" value="DUF6694"/>
    <property type="match status" value="1"/>
</dbReference>
<dbReference type="AlphaFoldDB" id="A0A242P8A7"/>
<reference evidence="2 3" key="1">
    <citation type="submission" date="2017-03" db="EMBL/GenBank/DDBJ databases">
        <title>Comparative genomics of honeybee gut symbionts reveal geographically distinct and subgroup specific antibiotic resistance.</title>
        <authorList>
            <person name="Ludvigsen J."/>
            <person name="Porcellato D."/>
            <person name="Labee-Lund T.M."/>
            <person name="Amdam G.V."/>
            <person name="Rudi K."/>
        </authorList>
    </citation>
    <scope>NUCLEOTIDE SEQUENCE [LARGE SCALE GENOMIC DNA]</scope>
    <source>
        <strain evidence="2 3">A-4-12</strain>
    </source>
</reference>
<dbReference type="Proteomes" id="UP000194968">
    <property type="component" value="Unassembled WGS sequence"/>
</dbReference>
<protein>
    <recommendedName>
        <fullName evidence="4">Lipoprotein</fullName>
    </recommendedName>
</protein>
<evidence type="ECO:0008006" key="4">
    <source>
        <dbReference type="Google" id="ProtNLM"/>
    </source>
</evidence>
<evidence type="ECO:0000313" key="2">
    <source>
        <dbReference type="EMBL" id="OTQ51509.1"/>
    </source>
</evidence>